<keyword evidence="3" id="KW-1185">Reference proteome</keyword>
<dbReference type="SUPFAM" id="SSF55781">
    <property type="entry name" value="GAF domain-like"/>
    <property type="match status" value="1"/>
</dbReference>
<evidence type="ECO:0000313" key="3">
    <source>
        <dbReference type="Proteomes" id="UP001597474"/>
    </source>
</evidence>
<dbReference type="GO" id="GO:0004673">
    <property type="term" value="F:protein histidine kinase activity"/>
    <property type="evidence" value="ECO:0007669"/>
    <property type="project" value="UniProtKB-EC"/>
</dbReference>
<gene>
    <name evidence="2" type="ORF">ACFSUD_11890</name>
</gene>
<dbReference type="Gene3D" id="3.30.450.40">
    <property type="match status" value="1"/>
</dbReference>
<dbReference type="InterPro" id="IPR036890">
    <property type="entry name" value="HATPase_C_sf"/>
</dbReference>
<dbReference type="InterPro" id="IPR011495">
    <property type="entry name" value="Sig_transdc_His_kin_sub2_dim/P"/>
</dbReference>
<keyword evidence="2" id="KW-0808">Transferase</keyword>
<proteinExistence type="predicted"/>
<organism evidence="2 3">
    <name type="scientific">Sulfitobacter aestuarii</name>
    <dbReference type="NCBI Taxonomy" id="2161676"/>
    <lineage>
        <taxon>Bacteria</taxon>
        <taxon>Pseudomonadati</taxon>
        <taxon>Pseudomonadota</taxon>
        <taxon>Alphaproteobacteria</taxon>
        <taxon>Rhodobacterales</taxon>
        <taxon>Roseobacteraceae</taxon>
        <taxon>Sulfitobacter</taxon>
    </lineage>
</organism>
<name>A0ABW5U378_9RHOB</name>
<dbReference type="RefSeq" id="WP_386374670.1">
    <property type="nucleotide sequence ID" value="NZ_JBHUMP010000009.1"/>
</dbReference>
<dbReference type="PANTHER" id="PTHR43102:SF2">
    <property type="entry name" value="GAF DOMAIN-CONTAINING PROTEIN"/>
    <property type="match status" value="1"/>
</dbReference>
<sequence>MIAAPHPKEAERLRTLRSYDILDTPREEDFDEIVALASELCAAPISVINLIDDTRQWFKAEVGLGARETPVATSICSHVILDDGFVEIPDTLSDPRMADNPLCTAAEGLRFYAGVQLVAPNGLPIGTLCVLDNKPGHLDPLQRKALEVLSRQVMKQLELRLALKNQAILAREADHRVKNSLQTLSSVVRLYGRNLSDPQALEAFDAVLRRIDAVAALHSELQGTDQNGQVDAKAYLDRVIALLEQSAPDNIVIDGQFDNISLRANAAAALGFVISEFIANSIKHAFTDSETGRIDIRLAQKGAELHLDCQDNGKGSRDSPDGQAVPNLGSNLMAAAASQLDGTLENGLTAAGSRLSLRF</sequence>
<protein>
    <submittedName>
        <fullName evidence="2">Sensor histidine kinase</fullName>
        <ecNumber evidence="2">2.7.13.3</ecNumber>
    </submittedName>
</protein>
<dbReference type="Proteomes" id="UP001597474">
    <property type="component" value="Unassembled WGS sequence"/>
</dbReference>
<accession>A0ABW5U378</accession>
<dbReference type="Pfam" id="PF01590">
    <property type="entry name" value="GAF"/>
    <property type="match status" value="1"/>
</dbReference>
<dbReference type="PANTHER" id="PTHR43102">
    <property type="entry name" value="SLR1143 PROTEIN"/>
    <property type="match status" value="1"/>
</dbReference>
<dbReference type="SUPFAM" id="SSF55874">
    <property type="entry name" value="ATPase domain of HSP90 chaperone/DNA topoisomerase II/histidine kinase"/>
    <property type="match status" value="1"/>
</dbReference>
<evidence type="ECO:0000259" key="1">
    <source>
        <dbReference type="SMART" id="SM00065"/>
    </source>
</evidence>
<dbReference type="Gene3D" id="3.30.565.10">
    <property type="entry name" value="Histidine kinase-like ATPase, C-terminal domain"/>
    <property type="match status" value="1"/>
</dbReference>
<dbReference type="InterPro" id="IPR003018">
    <property type="entry name" value="GAF"/>
</dbReference>
<evidence type="ECO:0000313" key="2">
    <source>
        <dbReference type="EMBL" id="MFD2740278.1"/>
    </source>
</evidence>
<dbReference type="EMBL" id="JBHUMP010000009">
    <property type="protein sequence ID" value="MFD2740278.1"/>
    <property type="molecule type" value="Genomic_DNA"/>
</dbReference>
<dbReference type="InterPro" id="IPR029016">
    <property type="entry name" value="GAF-like_dom_sf"/>
</dbReference>
<dbReference type="Pfam" id="PF07568">
    <property type="entry name" value="HisKA_2"/>
    <property type="match status" value="1"/>
</dbReference>
<feature type="domain" description="GAF" evidence="1">
    <location>
        <begin position="25"/>
        <end position="167"/>
    </location>
</feature>
<dbReference type="SMART" id="SM00065">
    <property type="entry name" value="GAF"/>
    <property type="match status" value="1"/>
</dbReference>
<keyword evidence="2" id="KW-0418">Kinase</keyword>
<comment type="caution">
    <text evidence="2">The sequence shown here is derived from an EMBL/GenBank/DDBJ whole genome shotgun (WGS) entry which is preliminary data.</text>
</comment>
<dbReference type="EC" id="2.7.13.3" evidence="2"/>
<reference evidence="3" key="1">
    <citation type="journal article" date="2019" name="Int. J. Syst. Evol. Microbiol.">
        <title>The Global Catalogue of Microorganisms (GCM) 10K type strain sequencing project: providing services to taxonomists for standard genome sequencing and annotation.</title>
        <authorList>
            <consortium name="The Broad Institute Genomics Platform"/>
            <consortium name="The Broad Institute Genome Sequencing Center for Infectious Disease"/>
            <person name="Wu L."/>
            <person name="Ma J."/>
        </authorList>
    </citation>
    <scope>NUCLEOTIDE SEQUENCE [LARGE SCALE GENOMIC DNA]</scope>
    <source>
        <strain evidence="3">TISTR 2562</strain>
    </source>
</reference>